<dbReference type="Gene3D" id="3.40.50.300">
    <property type="entry name" value="P-loop containing nucleotide triphosphate hydrolases"/>
    <property type="match status" value="1"/>
</dbReference>
<dbReference type="InterPro" id="IPR010524">
    <property type="entry name" value="Sig_transdc_resp-reg_PrpR_N"/>
</dbReference>
<dbReference type="InterPro" id="IPR009057">
    <property type="entry name" value="Homeodomain-like_sf"/>
</dbReference>
<dbReference type="InterPro" id="IPR002197">
    <property type="entry name" value="HTH_Fis"/>
</dbReference>
<gene>
    <name evidence="6" type="ORF">H8S11_03300</name>
</gene>
<dbReference type="SUPFAM" id="SSF159800">
    <property type="entry name" value="PrpR receptor domain-like"/>
    <property type="match status" value="1"/>
</dbReference>
<keyword evidence="4" id="KW-0804">Transcription</keyword>
<dbReference type="Pfam" id="PF02954">
    <property type="entry name" value="HTH_8"/>
    <property type="match status" value="1"/>
</dbReference>
<dbReference type="InterPro" id="IPR002078">
    <property type="entry name" value="Sigma_54_int"/>
</dbReference>
<feature type="domain" description="Sigma-54 factor interaction" evidence="5">
    <location>
        <begin position="308"/>
        <end position="513"/>
    </location>
</feature>
<dbReference type="Gene3D" id="1.10.10.60">
    <property type="entry name" value="Homeodomain-like"/>
    <property type="match status" value="1"/>
</dbReference>
<dbReference type="Proteomes" id="UP000628736">
    <property type="component" value="Unassembled WGS sequence"/>
</dbReference>
<dbReference type="PANTHER" id="PTHR32071">
    <property type="entry name" value="TRANSCRIPTIONAL REGULATORY PROTEIN"/>
    <property type="match status" value="1"/>
</dbReference>
<evidence type="ECO:0000313" key="6">
    <source>
        <dbReference type="EMBL" id="MBC5721847.1"/>
    </source>
</evidence>
<dbReference type="GO" id="GO:0006355">
    <property type="term" value="P:regulation of DNA-templated transcription"/>
    <property type="evidence" value="ECO:0007669"/>
    <property type="project" value="InterPro"/>
</dbReference>
<dbReference type="SUPFAM" id="SSF52540">
    <property type="entry name" value="P-loop containing nucleoside triphosphate hydrolases"/>
    <property type="match status" value="1"/>
</dbReference>
<keyword evidence="3" id="KW-0805">Transcription regulation</keyword>
<dbReference type="AlphaFoldDB" id="A0A8J6J8G5"/>
<evidence type="ECO:0000259" key="5">
    <source>
        <dbReference type="PROSITE" id="PS50045"/>
    </source>
</evidence>
<accession>A0A8J6J8G5</accession>
<dbReference type="Gene3D" id="1.10.8.60">
    <property type="match status" value="1"/>
</dbReference>
<keyword evidence="2" id="KW-0067">ATP-binding</keyword>
<sequence>MEQKIRLLGIAPYSEMRPLMLEVSKEYQDIDLTVYVGDLQKGVEMARRNFYNDYDVIISRGGTATMLRERLDLPVIEIPILPFDLLRAMQLAEQVSDHYAIVGFPNVTTSARLLCEVMQYQIDIYTIRNAAEVEPVLQSIREKGTQAILCDMVAHTTAMQLGLDVVLITSGAEGVRMAFTQTIQLYGNYRNLRAENRFLRSLIWNQINQTVVFNDQGELFFSTIEDSGTAIIDYLRQESLRGETNSQKHILKQIDNIQYSIRSHRETVGNEHYTAYYFSESQVPLSDIRRGIRYSGQSEVEEQYSGSLYSVVGLLRDLYHTIQNINRTSQPVMVFGEEGTCKEQAVNYLYLQSDWWDSPLVVVDCFLLNTKGWSYLMNHHNSPLTRSECTIFIKNIDVLTSDQRGQLLANIIAMNVHKMNRLIFSCVCKKDEAMPDAGVEFVEVLSCLTLYLPPLRQRVEKFPAIVNMYLSHLNTTMTKQVSGIEAEAMRKLQKFDWPRNYSQFQRIVKELAMMTEQPYITAEAVEEVLKREGSVVPVGDRGEDTEAPLDLNRTLQEINRDIVLRTLERENGNQSRTAERLGISRTTLWRMLKN</sequence>
<dbReference type="GO" id="GO:0000156">
    <property type="term" value="F:phosphorelay response regulator activity"/>
    <property type="evidence" value="ECO:0007669"/>
    <property type="project" value="InterPro"/>
</dbReference>
<dbReference type="InterPro" id="IPR027417">
    <property type="entry name" value="P-loop_NTPase"/>
</dbReference>
<evidence type="ECO:0000256" key="1">
    <source>
        <dbReference type="ARBA" id="ARBA00022741"/>
    </source>
</evidence>
<name>A0A8J6J8G5_9FIRM</name>
<organism evidence="6 7">
    <name type="scientific">Flintibacter hominis</name>
    <dbReference type="NCBI Taxonomy" id="2763048"/>
    <lineage>
        <taxon>Bacteria</taxon>
        <taxon>Bacillati</taxon>
        <taxon>Bacillota</taxon>
        <taxon>Clostridia</taxon>
        <taxon>Eubacteriales</taxon>
        <taxon>Flintibacter</taxon>
    </lineage>
</organism>
<protein>
    <submittedName>
        <fullName evidence="6">PrpR N-terminal domain-containing protein</fullName>
    </submittedName>
</protein>
<evidence type="ECO:0000256" key="2">
    <source>
        <dbReference type="ARBA" id="ARBA00022840"/>
    </source>
</evidence>
<dbReference type="Gene3D" id="3.40.50.10660">
    <property type="entry name" value="PrpR receptor domain-like"/>
    <property type="match status" value="1"/>
</dbReference>
<evidence type="ECO:0000313" key="7">
    <source>
        <dbReference type="Proteomes" id="UP000628736"/>
    </source>
</evidence>
<keyword evidence="7" id="KW-1185">Reference proteome</keyword>
<evidence type="ECO:0000256" key="3">
    <source>
        <dbReference type="ARBA" id="ARBA00023015"/>
    </source>
</evidence>
<proteinExistence type="predicted"/>
<dbReference type="SUPFAM" id="SSF46689">
    <property type="entry name" value="Homeodomain-like"/>
    <property type="match status" value="1"/>
</dbReference>
<dbReference type="PROSITE" id="PS50045">
    <property type="entry name" value="SIGMA54_INTERACT_4"/>
    <property type="match status" value="1"/>
</dbReference>
<dbReference type="GO" id="GO:0005524">
    <property type="term" value="F:ATP binding"/>
    <property type="evidence" value="ECO:0007669"/>
    <property type="project" value="UniProtKB-KW"/>
</dbReference>
<dbReference type="InterPro" id="IPR058031">
    <property type="entry name" value="AAA_lid_NorR"/>
</dbReference>
<dbReference type="Pfam" id="PF14532">
    <property type="entry name" value="Sigma54_activ_2"/>
    <property type="match status" value="1"/>
</dbReference>
<evidence type="ECO:0000256" key="4">
    <source>
        <dbReference type="ARBA" id="ARBA00023163"/>
    </source>
</evidence>
<dbReference type="PRINTS" id="PR01590">
    <property type="entry name" value="HTHFIS"/>
</dbReference>
<keyword evidence="1" id="KW-0547">Nucleotide-binding</keyword>
<dbReference type="Pfam" id="PF25601">
    <property type="entry name" value="AAA_lid_14"/>
    <property type="match status" value="1"/>
</dbReference>
<dbReference type="RefSeq" id="WP_186852186.1">
    <property type="nucleotide sequence ID" value="NZ_JACOPO010000002.1"/>
</dbReference>
<dbReference type="EMBL" id="JACOPO010000002">
    <property type="protein sequence ID" value="MBC5721847.1"/>
    <property type="molecule type" value="Genomic_DNA"/>
</dbReference>
<dbReference type="GO" id="GO:0043565">
    <property type="term" value="F:sequence-specific DNA binding"/>
    <property type="evidence" value="ECO:0007669"/>
    <property type="project" value="InterPro"/>
</dbReference>
<reference evidence="6" key="1">
    <citation type="submission" date="2020-08" db="EMBL/GenBank/DDBJ databases">
        <title>Genome public.</title>
        <authorList>
            <person name="Liu C."/>
            <person name="Sun Q."/>
        </authorList>
    </citation>
    <scope>NUCLEOTIDE SEQUENCE</scope>
    <source>
        <strain evidence="6">NSJ-23</strain>
    </source>
</reference>
<dbReference type="Pfam" id="PF06506">
    <property type="entry name" value="PrpR_N"/>
    <property type="match status" value="1"/>
</dbReference>
<comment type="caution">
    <text evidence="6">The sequence shown here is derived from an EMBL/GenBank/DDBJ whole genome shotgun (WGS) entry which is preliminary data.</text>
</comment>
<dbReference type="Gene3D" id="3.40.50.2300">
    <property type="match status" value="1"/>
</dbReference>